<dbReference type="PANTHER" id="PTHR19327:SF0">
    <property type="entry name" value="GOLGIN SUBFAMILY A MEMBER 4"/>
    <property type="match status" value="1"/>
</dbReference>
<dbReference type="Pfam" id="PF01465">
    <property type="entry name" value="GRIP"/>
    <property type="match status" value="1"/>
</dbReference>
<dbReference type="AlphaFoldDB" id="A0A9J7N2U0"/>
<feature type="domain" description="GRIP" evidence="2">
    <location>
        <begin position="120"/>
        <end position="167"/>
    </location>
</feature>
<evidence type="ECO:0000313" key="3">
    <source>
        <dbReference type="Proteomes" id="UP000001554"/>
    </source>
</evidence>
<sequence>MLARLALEGKEDVAQLLKTQAEEHARQIKQLKKQLRKDLDQAREAVRAQQNRPQLPPDGDVSKDPAAQWIEFNRELQAQLSQQTAELESMKQRERQLKQRLASAMGREEEDVEADAFGPLLTEPTETEYLKKVMFEYMMGRETKTMAKVIAAILKFPAEQTRQILEQEETKATGWLSPLTSP</sequence>
<reference evidence="3" key="1">
    <citation type="journal article" date="2020" name="Nat. Ecol. Evol.">
        <title>Deeply conserved synteny resolves early events in vertebrate evolution.</title>
        <authorList>
            <person name="Simakov O."/>
            <person name="Marletaz F."/>
            <person name="Yue J.X."/>
            <person name="O'Connell B."/>
            <person name="Jenkins J."/>
            <person name="Brandt A."/>
            <person name="Calef R."/>
            <person name="Tung C.H."/>
            <person name="Huang T.K."/>
            <person name="Schmutz J."/>
            <person name="Satoh N."/>
            <person name="Yu J.K."/>
            <person name="Putnam N.H."/>
            <person name="Green R.E."/>
            <person name="Rokhsar D.S."/>
        </authorList>
    </citation>
    <scope>NUCLEOTIDE SEQUENCE [LARGE SCALE GENOMIC DNA]</scope>
    <source>
        <strain evidence="3">S238N-H82</strain>
    </source>
</reference>
<dbReference type="SUPFAM" id="SSF101283">
    <property type="entry name" value="GRIP domain"/>
    <property type="match status" value="1"/>
</dbReference>
<reference evidence="4" key="2">
    <citation type="submission" date="2025-08" db="UniProtKB">
        <authorList>
            <consortium name="RefSeq"/>
        </authorList>
    </citation>
    <scope>IDENTIFICATION</scope>
    <source>
        <strain evidence="4">S238N-H82</strain>
        <tissue evidence="4">Testes</tissue>
    </source>
</reference>
<gene>
    <name evidence="4" type="primary">LOC118423880</name>
</gene>
<keyword evidence="3" id="KW-1185">Reference proteome</keyword>
<evidence type="ECO:0000313" key="4">
    <source>
        <dbReference type="RefSeq" id="XP_035688085.1"/>
    </source>
</evidence>
<accession>A0A9J7N2U0</accession>
<evidence type="ECO:0000259" key="2">
    <source>
        <dbReference type="PROSITE" id="PS50913"/>
    </source>
</evidence>
<evidence type="ECO:0000256" key="1">
    <source>
        <dbReference type="SAM" id="MobiDB-lite"/>
    </source>
</evidence>
<dbReference type="PANTHER" id="PTHR19327">
    <property type="entry name" value="GOLGIN"/>
    <property type="match status" value="1"/>
</dbReference>
<protein>
    <submittedName>
        <fullName evidence="4">Golgin subfamily A member 4-like isoform X1</fullName>
    </submittedName>
</protein>
<feature type="region of interest" description="Disordered" evidence="1">
    <location>
        <begin position="33"/>
        <end position="64"/>
    </location>
</feature>
<dbReference type="PROSITE" id="PS50913">
    <property type="entry name" value="GRIP"/>
    <property type="match status" value="1"/>
</dbReference>
<organism evidence="3 4">
    <name type="scientific">Branchiostoma floridae</name>
    <name type="common">Florida lancelet</name>
    <name type="synonym">Amphioxus</name>
    <dbReference type="NCBI Taxonomy" id="7739"/>
    <lineage>
        <taxon>Eukaryota</taxon>
        <taxon>Metazoa</taxon>
        <taxon>Chordata</taxon>
        <taxon>Cephalochordata</taxon>
        <taxon>Leptocardii</taxon>
        <taxon>Amphioxiformes</taxon>
        <taxon>Branchiostomatidae</taxon>
        <taxon>Branchiostoma</taxon>
    </lineage>
</organism>
<dbReference type="GeneID" id="118423880"/>
<name>A0A9J7N2U0_BRAFL</name>
<proteinExistence type="predicted"/>
<dbReference type="Gene3D" id="1.10.220.60">
    <property type="entry name" value="GRIP domain"/>
    <property type="match status" value="1"/>
</dbReference>
<dbReference type="RefSeq" id="XP_035688085.1">
    <property type="nucleotide sequence ID" value="XM_035832192.1"/>
</dbReference>
<feature type="compositionally biased region" description="Basic and acidic residues" evidence="1">
    <location>
        <begin position="36"/>
        <end position="46"/>
    </location>
</feature>
<dbReference type="Proteomes" id="UP000001554">
    <property type="component" value="Chromosome 10"/>
</dbReference>
<dbReference type="OrthoDB" id="5322683at2759"/>
<dbReference type="SMART" id="SM00755">
    <property type="entry name" value="Grip"/>
    <property type="match status" value="1"/>
</dbReference>
<dbReference type="KEGG" id="bfo:118423880"/>
<dbReference type="InterPro" id="IPR000237">
    <property type="entry name" value="GRIP_dom"/>
</dbReference>